<feature type="region of interest" description="Disordered" evidence="1">
    <location>
        <begin position="1"/>
        <end position="61"/>
    </location>
</feature>
<evidence type="ECO:0000313" key="2">
    <source>
        <dbReference type="EMBL" id="KAE8235963.1"/>
    </source>
</evidence>
<dbReference type="Proteomes" id="UP000077521">
    <property type="component" value="Unassembled WGS sequence"/>
</dbReference>
<proteinExistence type="predicted"/>
<dbReference type="AlphaFoldDB" id="A0A8T8SA75"/>
<dbReference type="EMBL" id="LWDF02002476">
    <property type="protein sequence ID" value="KAE8235963.1"/>
    <property type="molecule type" value="Genomic_DNA"/>
</dbReference>
<evidence type="ECO:0000256" key="1">
    <source>
        <dbReference type="SAM" id="MobiDB-lite"/>
    </source>
</evidence>
<keyword evidence="3" id="KW-1185">Reference proteome</keyword>
<evidence type="ECO:0000313" key="3">
    <source>
        <dbReference type="Proteomes" id="UP000077521"/>
    </source>
</evidence>
<reference evidence="2" key="2">
    <citation type="journal article" date="2019" name="IMA Fungus">
        <title>Genome sequencing and comparison of five Tilletia species to identify candidate genes for the detection of regulated species infecting wheat.</title>
        <authorList>
            <person name="Nguyen H.D.T."/>
            <person name="Sultana T."/>
            <person name="Kesanakurti P."/>
            <person name="Hambleton S."/>
        </authorList>
    </citation>
    <scope>NUCLEOTIDE SEQUENCE</scope>
    <source>
        <strain evidence="2">DAOMC 236416</strain>
    </source>
</reference>
<sequence>SHPELTLTTTVSEPTQVVEPTSVSAPTKVVEPSSVSEPTQGRVPTSVSEPTRVAGSQHPHQLFVEPFRSPYPQQLLASFSRLSDAHTGSHFPEAHPGSQQPQLGSPQPPSGSP</sequence>
<gene>
    <name evidence="2" type="ORF">A4X13_0g9314</name>
</gene>
<feature type="non-terminal residue" evidence="2">
    <location>
        <position position="1"/>
    </location>
</feature>
<accession>A0A8T8SA75</accession>
<feature type="compositionally biased region" description="Low complexity" evidence="1">
    <location>
        <begin position="96"/>
        <end position="105"/>
    </location>
</feature>
<organism evidence="2 3">
    <name type="scientific">Tilletia indica</name>
    <dbReference type="NCBI Taxonomy" id="43049"/>
    <lineage>
        <taxon>Eukaryota</taxon>
        <taxon>Fungi</taxon>
        <taxon>Dikarya</taxon>
        <taxon>Basidiomycota</taxon>
        <taxon>Ustilaginomycotina</taxon>
        <taxon>Exobasidiomycetes</taxon>
        <taxon>Tilletiales</taxon>
        <taxon>Tilletiaceae</taxon>
        <taxon>Tilletia</taxon>
    </lineage>
</organism>
<feature type="compositionally biased region" description="Polar residues" evidence="1">
    <location>
        <begin position="33"/>
        <end position="49"/>
    </location>
</feature>
<feature type="compositionally biased region" description="Polar residues" evidence="1">
    <location>
        <begin position="1"/>
        <end position="25"/>
    </location>
</feature>
<comment type="caution">
    <text evidence="2">The sequence shown here is derived from an EMBL/GenBank/DDBJ whole genome shotgun (WGS) entry which is preliminary data.</text>
</comment>
<protein>
    <submittedName>
        <fullName evidence="2">Uncharacterized protein</fullName>
    </submittedName>
</protein>
<feature type="region of interest" description="Disordered" evidence="1">
    <location>
        <begin position="78"/>
        <end position="113"/>
    </location>
</feature>
<name>A0A8T8SA75_9BASI</name>
<reference evidence="2" key="1">
    <citation type="submission" date="2016-04" db="EMBL/GenBank/DDBJ databases">
        <authorList>
            <person name="Nguyen H.D."/>
            <person name="Samba Siva P."/>
            <person name="Cullis J."/>
            <person name="Levesque C.A."/>
            <person name="Hambleton S."/>
        </authorList>
    </citation>
    <scope>NUCLEOTIDE SEQUENCE</scope>
    <source>
        <strain evidence="2">DAOMC 236416</strain>
    </source>
</reference>